<feature type="chain" id="PRO_5037023316" description="Hemophore-related protein" evidence="1">
    <location>
        <begin position="26"/>
        <end position="135"/>
    </location>
</feature>
<dbReference type="AlphaFoldDB" id="A0A939IXS1"/>
<evidence type="ECO:0000313" key="3">
    <source>
        <dbReference type="Proteomes" id="UP000664332"/>
    </source>
</evidence>
<organism evidence="2 3">
    <name type="scientific">Corynebacterium mendelii</name>
    <dbReference type="NCBI Taxonomy" id="2765362"/>
    <lineage>
        <taxon>Bacteria</taxon>
        <taxon>Bacillati</taxon>
        <taxon>Actinomycetota</taxon>
        <taxon>Actinomycetes</taxon>
        <taxon>Mycobacteriales</taxon>
        <taxon>Corynebacteriaceae</taxon>
        <taxon>Corynebacterium</taxon>
    </lineage>
</organism>
<keyword evidence="3" id="KW-1185">Reference proteome</keyword>
<keyword evidence="1" id="KW-0732">Signal</keyword>
<gene>
    <name evidence="2" type="ORF">JZY06_09115</name>
</gene>
<feature type="signal peptide" evidence="1">
    <location>
        <begin position="1"/>
        <end position="25"/>
    </location>
</feature>
<evidence type="ECO:0000256" key="1">
    <source>
        <dbReference type="SAM" id="SignalP"/>
    </source>
</evidence>
<evidence type="ECO:0008006" key="4">
    <source>
        <dbReference type="Google" id="ProtNLM"/>
    </source>
</evidence>
<comment type="caution">
    <text evidence="2">The sequence shown here is derived from an EMBL/GenBank/DDBJ whole genome shotgun (WGS) entry which is preliminary data.</text>
</comment>
<protein>
    <recommendedName>
        <fullName evidence="4">Hemophore-related protein</fullName>
    </recommendedName>
</protein>
<sequence>MIKKLLASTAAAAVLAAAMSAPATAADNTTPSAGECTAIEIAMLPLMGQAPKGPNGQLRFTESELRGKFAQKSDQQLAGLVDNAYASMLGSAKLSKDFTDKALACGLVKPDPKRDLVGSSEIVTLLTSVLGLTGR</sequence>
<dbReference type="RefSeq" id="WP_207279240.1">
    <property type="nucleotide sequence ID" value="NZ_JAFLEQ010000016.1"/>
</dbReference>
<proteinExistence type="predicted"/>
<dbReference type="Proteomes" id="UP000664332">
    <property type="component" value="Unassembled WGS sequence"/>
</dbReference>
<reference evidence="2" key="1">
    <citation type="submission" date="2021-03" db="EMBL/GenBank/DDBJ databases">
        <authorList>
            <person name="Sun Q."/>
        </authorList>
    </citation>
    <scope>NUCLEOTIDE SEQUENCE</scope>
    <source>
        <strain evidence="2">CCM 8862</strain>
    </source>
</reference>
<evidence type="ECO:0000313" key="2">
    <source>
        <dbReference type="EMBL" id="MBN9644765.1"/>
    </source>
</evidence>
<name>A0A939IXS1_9CORY</name>
<dbReference type="EMBL" id="JAFLEQ010000016">
    <property type="protein sequence ID" value="MBN9644765.1"/>
    <property type="molecule type" value="Genomic_DNA"/>
</dbReference>
<accession>A0A939IXS1</accession>